<name>A0A918ZQ67_9ACTN</name>
<dbReference type="AlphaFoldDB" id="A0A918ZQ67"/>
<evidence type="ECO:0000313" key="2">
    <source>
        <dbReference type="Proteomes" id="UP000641386"/>
    </source>
</evidence>
<evidence type="ECO:0000313" key="1">
    <source>
        <dbReference type="EMBL" id="GHE61672.1"/>
    </source>
</evidence>
<dbReference type="EMBL" id="BNBC01000004">
    <property type="protein sequence ID" value="GHE61672.1"/>
    <property type="molecule type" value="Genomic_DNA"/>
</dbReference>
<proteinExistence type="predicted"/>
<protein>
    <submittedName>
        <fullName evidence="1">Uncharacterized protein</fullName>
    </submittedName>
</protein>
<keyword evidence="2" id="KW-1185">Reference proteome</keyword>
<organism evidence="1 2">
    <name type="scientific">Streptomyces spiralis</name>
    <dbReference type="NCBI Taxonomy" id="66376"/>
    <lineage>
        <taxon>Bacteria</taxon>
        <taxon>Bacillati</taxon>
        <taxon>Actinomycetota</taxon>
        <taxon>Actinomycetes</taxon>
        <taxon>Kitasatosporales</taxon>
        <taxon>Streptomycetaceae</taxon>
        <taxon>Streptomyces</taxon>
    </lineage>
</organism>
<sequence>MSRTYTPQQQLLGFREGQRCLVFGSMTTRATIRIANMMTNQGKRSMRRAVTVFVAFAEVPLEDMHHAAERLAGGVRGSPASHG</sequence>
<comment type="caution">
    <text evidence="1">The sequence shown here is derived from an EMBL/GenBank/DDBJ whole genome shotgun (WGS) entry which is preliminary data.</text>
</comment>
<accession>A0A918ZQ67</accession>
<gene>
    <name evidence="1" type="ORF">GCM10014715_13930</name>
</gene>
<reference evidence="1" key="2">
    <citation type="submission" date="2020-09" db="EMBL/GenBank/DDBJ databases">
        <authorList>
            <person name="Sun Q."/>
            <person name="Ohkuma M."/>
        </authorList>
    </citation>
    <scope>NUCLEOTIDE SEQUENCE</scope>
    <source>
        <strain evidence="1">JCM 3302</strain>
    </source>
</reference>
<reference evidence="1" key="1">
    <citation type="journal article" date="2014" name="Int. J. Syst. Evol. Microbiol.">
        <title>Complete genome sequence of Corynebacterium casei LMG S-19264T (=DSM 44701T), isolated from a smear-ripened cheese.</title>
        <authorList>
            <consortium name="US DOE Joint Genome Institute (JGI-PGF)"/>
            <person name="Walter F."/>
            <person name="Albersmeier A."/>
            <person name="Kalinowski J."/>
            <person name="Ruckert C."/>
        </authorList>
    </citation>
    <scope>NUCLEOTIDE SEQUENCE</scope>
    <source>
        <strain evidence="1">JCM 3302</strain>
    </source>
</reference>
<dbReference type="Proteomes" id="UP000641386">
    <property type="component" value="Unassembled WGS sequence"/>
</dbReference>